<reference evidence="3 4" key="1">
    <citation type="journal article" date="2021" name="BMC Genomics">
        <title>Datura genome reveals duplications of psychoactive alkaloid biosynthetic genes and high mutation rate following tissue culture.</title>
        <authorList>
            <person name="Rajewski A."/>
            <person name="Carter-House D."/>
            <person name="Stajich J."/>
            <person name="Litt A."/>
        </authorList>
    </citation>
    <scope>NUCLEOTIDE SEQUENCE [LARGE SCALE GENOMIC DNA]</scope>
    <source>
        <strain evidence="3">AR-01</strain>
    </source>
</reference>
<feature type="compositionally biased region" description="Basic and acidic residues" evidence="1">
    <location>
        <begin position="1"/>
        <end position="11"/>
    </location>
</feature>
<protein>
    <recommendedName>
        <fullName evidence="2">Putative plant transposon protein domain-containing protein</fullName>
    </recommendedName>
</protein>
<dbReference type="InterPro" id="IPR046796">
    <property type="entry name" value="Transposase_32_dom"/>
</dbReference>
<accession>A0ABS8VPQ4</accession>
<dbReference type="Pfam" id="PF20167">
    <property type="entry name" value="Transposase_32"/>
    <property type="match status" value="1"/>
</dbReference>
<sequence>MTSSRRQDTGKDPMTAAPSQEREAEEYEARKLTSPQKTSILDKDNQFALVARIIVEGRLQWAVLKGKIHHPKVKFEAHIWIDLVCAHIIPSKNTTHVPIEVAMLIACIMEGKHINVGKVIVDKFKQKARQKDTSIPYPILISLLYLQSNCMLFRPLDKTKRAEGVITLATKRDKDAPFSKRPKLTLGPNTPLPAVLMPLFHYKKAGITRHWQGVS</sequence>
<keyword evidence="4" id="KW-1185">Reference proteome</keyword>
<proteinExistence type="predicted"/>
<dbReference type="Proteomes" id="UP000823775">
    <property type="component" value="Unassembled WGS sequence"/>
</dbReference>
<evidence type="ECO:0000259" key="2">
    <source>
        <dbReference type="Pfam" id="PF20167"/>
    </source>
</evidence>
<comment type="caution">
    <text evidence="3">The sequence shown here is derived from an EMBL/GenBank/DDBJ whole genome shotgun (WGS) entry which is preliminary data.</text>
</comment>
<evidence type="ECO:0000313" key="4">
    <source>
        <dbReference type="Proteomes" id="UP000823775"/>
    </source>
</evidence>
<evidence type="ECO:0000313" key="3">
    <source>
        <dbReference type="EMBL" id="MCE0482117.1"/>
    </source>
</evidence>
<evidence type="ECO:0000256" key="1">
    <source>
        <dbReference type="SAM" id="MobiDB-lite"/>
    </source>
</evidence>
<dbReference type="EMBL" id="JACEIK010005736">
    <property type="protein sequence ID" value="MCE0482117.1"/>
    <property type="molecule type" value="Genomic_DNA"/>
</dbReference>
<name>A0ABS8VPQ4_DATST</name>
<feature type="non-terminal residue" evidence="3">
    <location>
        <position position="1"/>
    </location>
</feature>
<feature type="region of interest" description="Disordered" evidence="1">
    <location>
        <begin position="1"/>
        <end position="35"/>
    </location>
</feature>
<feature type="domain" description="Putative plant transposon protein" evidence="2">
    <location>
        <begin position="44"/>
        <end position="144"/>
    </location>
</feature>
<gene>
    <name evidence="3" type="ORF">HAX54_040519</name>
</gene>
<organism evidence="3 4">
    <name type="scientific">Datura stramonium</name>
    <name type="common">Jimsonweed</name>
    <name type="synonym">Common thornapple</name>
    <dbReference type="NCBI Taxonomy" id="4076"/>
    <lineage>
        <taxon>Eukaryota</taxon>
        <taxon>Viridiplantae</taxon>
        <taxon>Streptophyta</taxon>
        <taxon>Embryophyta</taxon>
        <taxon>Tracheophyta</taxon>
        <taxon>Spermatophyta</taxon>
        <taxon>Magnoliopsida</taxon>
        <taxon>eudicotyledons</taxon>
        <taxon>Gunneridae</taxon>
        <taxon>Pentapetalae</taxon>
        <taxon>asterids</taxon>
        <taxon>lamiids</taxon>
        <taxon>Solanales</taxon>
        <taxon>Solanaceae</taxon>
        <taxon>Solanoideae</taxon>
        <taxon>Datureae</taxon>
        <taxon>Datura</taxon>
    </lineage>
</organism>